<dbReference type="InterPro" id="IPR012337">
    <property type="entry name" value="RNaseH-like_sf"/>
</dbReference>
<evidence type="ECO:0000256" key="8">
    <source>
        <dbReference type="SAM" id="Coils"/>
    </source>
</evidence>
<accession>A0A1B8A4K8</accession>
<keyword evidence="6 7" id="KW-0539">Nucleus</keyword>
<dbReference type="InterPro" id="IPR008906">
    <property type="entry name" value="HATC_C_dom"/>
</dbReference>
<dbReference type="PANTHER" id="PTHR46481">
    <property type="entry name" value="ZINC FINGER BED DOMAIN-CONTAINING PROTEIN 4"/>
    <property type="match status" value="1"/>
</dbReference>
<evidence type="ECO:0000313" key="12">
    <source>
        <dbReference type="EMBL" id="OBS15408.1"/>
    </source>
</evidence>
<dbReference type="EMBL" id="LYXU01000157">
    <property type="protein sequence ID" value="OBS15408.1"/>
    <property type="molecule type" value="Genomic_DNA"/>
</dbReference>
<evidence type="ECO:0000259" key="11">
    <source>
        <dbReference type="PROSITE" id="PS51253"/>
    </source>
</evidence>
<dbReference type="PROSITE" id="PS50960">
    <property type="entry name" value="HTH_PSQ"/>
    <property type="match status" value="1"/>
</dbReference>
<evidence type="ECO:0000256" key="5">
    <source>
        <dbReference type="ARBA" id="ARBA00023125"/>
    </source>
</evidence>
<feature type="domain" description="HTH CENPB-type" evidence="11">
    <location>
        <begin position="55"/>
        <end position="125"/>
    </location>
</feature>
<dbReference type="Pfam" id="PF03221">
    <property type="entry name" value="HTH_Tnp_Tc5"/>
    <property type="match status" value="1"/>
</dbReference>
<dbReference type="InterPro" id="IPR052035">
    <property type="entry name" value="ZnF_BED_domain_contain"/>
</dbReference>
<evidence type="ECO:0000256" key="2">
    <source>
        <dbReference type="ARBA" id="ARBA00022723"/>
    </source>
</evidence>
<evidence type="ECO:0000313" key="13">
    <source>
        <dbReference type="Proteomes" id="UP000091967"/>
    </source>
</evidence>
<dbReference type="PANTHER" id="PTHR46481:SF10">
    <property type="entry name" value="ZINC FINGER BED DOMAIN-CONTAINING PROTEIN 39"/>
    <property type="match status" value="1"/>
</dbReference>
<dbReference type="InterPro" id="IPR006600">
    <property type="entry name" value="HTH_CenpB_DNA-bd_dom"/>
</dbReference>
<dbReference type="GO" id="GO:0008270">
    <property type="term" value="F:zinc ion binding"/>
    <property type="evidence" value="ECO:0007669"/>
    <property type="project" value="UniProtKB-KW"/>
</dbReference>
<feature type="region of interest" description="Disordered" evidence="9">
    <location>
        <begin position="383"/>
        <end position="418"/>
    </location>
</feature>
<organism evidence="12 13">
    <name type="scientific">Fusarium poae</name>
    <dbReference type="NCBI Taxonomy" id="36050"/>
    <lineage>
        <taxon>Eukaryota</taxon>
        <taxon>Fungi</taxon>
        <taxon>Dikarya</taxon>
        <taxon>Ascomycota</taxon>
        <taxon>Pezizomycotina</taxon>
        <taxon>Sordariomycetes</taxon>
        <taxon>Hypocreomycetidae</taxon>
        <taxon>Hypocreales</taxon>
        <taxon>Nectriaceae</taxon>
        <taxon>Fusarium</taxon>
    </lineage>
</organism>
<name>A0A1B8A4K8_FUSPO</name>
<feature type="coiled-coil region" evidence="8">
    <location>
        <begin position="442"/>
        <end position="469"/>
    </location>
</feature>
<comment type="subcellular location">
    <subcellularLocation>
        <location evidence="1 7">Nucleus</location>
    </subcellularLocation>
</comment>
<dbReference type="SUPFAM" id="SSF53098">
    <property type="entry name" value="Ribonuclease H-like"/>
    <property type="match status" value="1"/>
</dbReference>
<dbReference type="SUPFAM" id="SSF46689">
    <property type="entry name" value="Homeodomain-like"/>
    <property type="match status" value="1"/>
</dbReference>
<dbReference type="InterPro" id="IPR007889">
    <property type="entry name" value="HTH_Psq"/>
</dbReference>
<evidence type="ECO:0000256" key="3">
    <source>
        <dbReference type="ARBA" id="ARBA00022771"/>
    </source>
</evidence>
<evidence type="ECO:0000256" key="9">
    <source>
        <dbReference type="SAM" id="MobiDB-lite"/>
    </source>
</evidence>
<dbReference type="Pfam" id="PF05699">
    <property type="entry name" value="Dimer_Tnp_hAT"/>
    <property type="match status" value="1"/>
</dbReference>
<evidence type="ECO:0008006" key="14">
    <source>
        <dbReference type="Google" id="ProtNLM"/>
    </source>
</evidence>
<gene>
    <name evidence="12" type="ORF">FPOA_13746</name>
</gene>
<proteinExistence type="predicted"/>
<comment type="caution">
    <text evidence="12">The sequence shown here is derived from an EMBL/GenBank/DDBJ whole genome shotgun (WGS) entry which is preliminary data.</text>
</comment>
<dbReference type="PROSITE" id="PS51253">
    <property type="entry name" value="HTH_CENPB"/>
    <property type="match status" value="1"/>
</dbReference>
<reference evidence="12 13" key="1">
    <citation type="submission" date="2016-06" db="EMBL/GenBank/DDBJ databases">
        <title>Living apart together: crosstalk between the core and supernumerary genomes in a fungal plant pathogen.</title>
        <authorList>
            <person name="Vanheule A."/>
            <person name="Audenaert K."/>
            <person name="Warris S."/>
            <person name="Van De Geest H."/>
            <person name="Schijlen E."/>
            <person name="Hofte M."/>
            <person name="De Saeger S."/>
            <person name="Haesaert G."/>
            <person name="Waalwijk C."/>
            <person name="Van Der Lee T."/>
        </authorList>
    </citation>
    <scope>NUCLEOTIDE SEQUENCE [LARGE SCALE GENOMIC DNA]</scope>
    <source>
        <strain evidence="12 13">2516</strain>
    </source>
</reference>
<dbReference type="STRING" id="36050.A0A1B8A4K8"/>
<dbReference type="GO" id="GO:0005634">
    <property type="term" value="C:nucleus"/>
    <property type="evidence" value="ECO:0007669"/>
    <property type="project" value="UniProtKB-SubCell"/>
</dbReference>
<keyword evidence="8" id="KW-0175">Coiled coil</keyword>
<evidence type="ECO:0000256" key="1">
    <source>
        <dbReference type="ARBA" id="ARBA00004123"/>
    </source>
</evidence>
<feature type="domain" description="HTH psq-type" evidence="10">
    <location>
        <begin position="1"/>
        <end position="53"/>
    </location>
</feature>
<dbReference type="GO" id="GO:0003677">
    <property type="term" value="F:DNA binding"/>
    <property type="evidence" value="ECO:0007669"/>
    <property type="project" value="UniProtKB-UniRule"/>
</dbReference>
<evidence type="ECO:0000259" key="10">
    <source>
        <dbReference type="PROSITE" id="PS50960"/>
    </source>
</evidence>
<dbReference type="SMART" id="SM00674">
    <property type="entry name" value="CENPB"/>
    <property type="match status" value="1"/>
</dbReference>
<feature type="DNA-binding region" description="H-T-H motif" evidence="7">
    <location>
        <begin position="29"/>
        <end position="49"/>
    </location>
</feature>
<evidence type="ECO:0000256" key="6">
    <source>
        <dbReference type="ARBA" id="ARBA00023242"/>
    </source>
</evidence>
<sequence>MLRSRLRWKYTEDDVAEAILDVTDNGFSPPQAAHRRGVPRRTLIDRLHGRGAVKEQIHPHRRLSKRQEDRLAFWILRQESLGYAPSHSQIRACVMGLLRQQGEHPNLGRNWVIKFINRRADLKTKMGRRQEAKRFDSFTPKAVHWYFDIRDGQYGWIKPENTVNVDEGGIMTGFGLDSLVVGSADPKRKAFLKGPQTRNWTSFIEAVTADGRALVPGIIFKGKELQKQWFLEEFKQIADWYYITSPNGWTDDHIGIEWLERVYLPQTTPADESDARLIILDGHGSHATDEWMATCFLNNVYCCYLPAHCSHGLQPLDNGVFNALKAAYRRELERFASLTDSAPMDKVNFIRAYAKARRVGMTKKNILSGWRVTGNWPISRAKALRHPEIQQDRPNGSPRVTPEPRPYLGSDDTPQTSRQIRDLGLNKTPKTRRRYNVIAKGFEAHQQTVAAHTQRIASLEEELARLKRGKKRKAVPNPNKRFMTLGETLAGKESIPEGATRYTPIGVEFISSSEQESASEAGSVIEFKALQIESQNCLLDDEPRRPPAELKRPNDTRWNSHYYAFETAVLNRAPIDAYSEKEERAHNTRLDRVTQKNRRLEADKHIKFPAKPLIVEDKMSTEDWVTVTRHDPDEDLKLNIQLGWQKLNEYYTKIDDTEVYVAAVALHPQLRLTKIKQLWADRVDDGWICRAEQQLHDLWRQYRDLPLPEQPHPEAEDDILDEILNTTQLPSEEDLFGPMAQLGKKPAQPPPPPLDEMDEFQGTVDTSFANQRDPVSFWVYNRPRWPRLARMALDIYGIPPTEADNERLYSRMGDMVTKKRNRLSAATIGAMQCLRQWDEDEIIIWRSR</sequence>
<keyword evidence="13" id="KW-1185">Reference proteome</keyword>
<dbReference type="AlphaFoldDB" id="A0A1B8A4K8"/>
<protein>
    <recommendedName>
        <fullName evidence="14">HTH CENPB-type domain-containing protein</fullName>
    </recommendedName>
</protein>
<keyword evidence="2" id="KW-0479">Metal-binding</keyword>
<keyword evidence="4" id="KW-0862">Zinc</keyword>
<evidence type="ECO:0000256" key="7">
    <source>
        <dbReference type="PROSITE-ProRule" id="PRU00320"/>
    </source>
</evidence>
<dbReference type="InterPro" id="IPR004875">
    <property type="entry name" value="DDE_SF_endonuclease_dom"/>
</dbReference>
<dbReference type="InterPro" id="IPR009057">
    <property type="entry name" value="Homeodomain-like_sf"/>
</dbReference>
<dbReference type="Proteomes" id="UP000091967">
    <property type="component" value="Unassembled WGS sequence"/>
</dbReference>
<keyword evidence="5 7" id="KW-0238">DNA-binding</keyword>
<dbReference type="Pfam" id="PF03184">
    <property type="entry name" value="DDE_1"/>
    <property type="match status" value="1"/>
</dbReference>
<evidence type="ECO:0000256" key="4">
    <source>
        <dbReference type="ARBA" id="ARBA00022833"/>
    </source>
</evidence>
<keyword evidence="3" id="KW-0863">Zinc-finger</keyword>
<dbReference type="GO" id="GO:0046983">
    <property type="term" value="F:protein dimerization activity"/>
    <property type="evidence" value="ECO:0007669"/>
    <property type="project" value="InterPro"/>
</dbReference>